<evidence type="ECO:0000313" key="2">
    <source>
        <dbReference type="EMBL" id="EPE32741.1"/>
    </source>
</evidence>
<gene>
    <name evidence="2" type="ORF">GLAREA_07875</name>
</gene>
<evidence type="ECO:0000256" key="1">
    <source>
        <dbReference type="SAM" id="MobiDB-lite"/>
    </source>
</evidence>
<organism evidence="2 3">
    <name type="scientific">Glarea lozoyensis (strain ATCC 20868 / MF5171)</name>
    <dbReference type="NCBI Taxonomy" id="1116229"/>
    <lineage>
        <taxon>Eukaryota</taxon>
        <taxon>Fungi</taxon>
        <taxon>Dikarya</taxon>
        <taxon>Ascomycota</taxon>
        <taxon>Pezizomycotina</taxon>
        <taxon>Leotiomycetes</taxon>
        <taxon>Helotiales</taxon>
        <taxon>Helotiaceae</taxon>
        <taxon>Glarea</taxon>
    </lineage>
</organism>
<feature type="compositionally biased region" description="Polar residues" evidence="1">
    <location>
        <begin position="1"/>
        <end position="15"/>
    </location>
</feature>
<name>S3DL17_GLAL2</name>
<dbReference type="EMBL" id="KE145359">
    <property type="protein sequence ID" value="EPE32741.1"/>
    <property type="molecule type" value="Genomic_DNA"/>
</dbReference>
<keyword evidence="3" id="KW-1185">Reference proteome</keyword>
<proteinExistence type="predicted"/>
<feature type="compositionally biased region" description="Polar residues" evidence="1">
    <location>
        <begin position="25"/>
        <end position="49"/>
    </location>
</feature>
<dbReference type="GeneID" id="19466927"/>
<sequence length="356" mass="38722">MAPKISSTPDSNETNPPSPAPTEYYTPSSTFNDPPSPTPSEQLQDEFTISTLFPTGSTTPTSSPSPTFSEMSAVLDESSTPATESTWDDGTSHTTSNALADQVSMEDFPTPMSEFLGGLSSGSETVTDVEFAGVEYEGTLMAISKTEGGGSIDSDRSSRTILSTETAVKSETFEHEMNLEEEINNLEASEITQFLPLLEQSNHYTNPSLTPNTEMELDSSASLNNVYPIPWPWDPAAPPNFEFDVPQDRNFTIQNDLQDLNVARVHIQNVISSFDMPPFNSSNAAEMVVRAKIARILRVLEVGMQGLIEVCNMGESDVGRSLESAIGERCDEVREAIERVERSIVRVLGGEDDVDG</sequence>
<feature type="region of interest" description="Disordered" evidence="1">
    <location>
        <begin position="1"/>
        <end position="95"/>
    </location>
</feature>
<reference evidence="2 3" key="1">
    <citation type="journal article" date="2013" name="BMC Genomics">
        <title>Genomics-driven discovery of the pneumocandin biosynthetic gene cluster in the fungus Glarea lozoyensis.</title>
        <authorList>
            <person name="Chen L."/>
            <person name="Yue Q."/>
            <person name="Zhang X."/>
            <person name="Xiang M."/>
            <person name="Wang C."/>
            <person name="Li S."/>
            <person name="Che Y."/>
            <person name="Ortiz-Lopez F.J."/>
            <person name="Bills G.F."/>
            <person name="Liu X."/>
            <person name="An Z."/>
        </authorList>
    </citation>
    <scope>NUCLEOTIDE SEQUENCE [LARGE SCALE GENOMIC DNA]</scope>
    <source>
        <strain evidence="3">ATCC 20868 / MF5171</strain>
    </source>
</reference>
<dbReference type="RefSeq" id="XP_008080753.1">
    <property type="nucleotide sequence ID" value="XM_008082562.1"/>
</dbReference>
<dbReference type="KEGG" id="glz:GLAREA_07875"/>
<feature type="compositionally biased region" description="Polar residues" evidence="1">
    <location>
        <begin position="77"/>
        <end position="95"/>
    </location>
</feature>
<dbReference type="HOGENOM" id="CLU_778560_0_0_1"/>
<evidence type="ECO:0000313" key="3">
    <source>
        <dbReference type="Proteomes" id="UP000016922"/>
    </source>
</evidence>
<feature type="compositionally biased region" description="Low complexity" evidence="1">
    <location>
        <begin position="50"/>
        <end position="69"/>
    </location>
</feature>
<protein>
    <submittedName>
        <fullName evidence="2">Uncharacterized protein</fullName>
    </submittedName>
</protein>
<dbReference type="Proteomes" id="UP000016922">
    <property type="component" value="Unassembled WGS sequence"/>
</dbReference>
<accession>S3DL17</accession>
<dbReference type="AlphaFoldDB" id="S3DL17"/>